<dbReference type="InterPro" id="IPR036354">
    <property type="entry name" value="Prot_inh_pot1_sf"/>
</dbReference>
<evidence type="ECO:0000256" key="2">
    <source>
        <dbReference type="ARBA" id="ARBA00022690"/>
    </source>
</evidence>
<dbReference type="Proteomes" id="UP001634007">
    <property type="component" value="Unassembled WGS sequence"/>
</dbReference>
<evidence type="ECO:0000256" key="1">
    <source>
        <dbReference type="ARBA" id="ARBA00008210"/>
    </source>
</evidence>
<comment type="similarity">
    <text evidence="1">Belongs to the protease inhibitor I13 (potato type I serine protease inhibitor) family.</text>
</comment>
<sequence>MLKGPYLQCNDGGCTYPGCYVAHDNKSSWPELAGINGAKAKEIIENENQQVTGVVLSKGTSHSLDICCNRVFIWVDDKGNTAEVPTIG</sequence>
<dbReference type="PANTHER" id="PTHR33091">
    <property type="entry name" value="PROTEIN, PUTATIVE, EXPRESSED-RELATED"/>
    <property type="match status" value="1"/>
</dbReference>
<accession>A0ABD3JMN5</accession>
<evidence type="ECO:0000313" key="4">
    <source>
        <dbReference type="EMBL" id="KAL3729059.1"/>
    </source>
</evidence>
<dbReference type="InterPro" id="IPR000864">
    <property type="entry name" value="Prot_inh_pot1"/>
</dbReference>
<dbReference type="SUPFAM" id="SSF54654">
    <property type="entry name" value="CI-2 family of serine protease inhibitors"/>
    <property type="match status" value="1"/>
</dbReference>
<gene>
    <name evidence="4" type="ORF">ACJRO7_033630</name>
    <name evidence="5" type="ORF">ACJRO7_033635</name>
</gene>
<name>A0ABD3JMN5_EUCGL</name>
<keyword evidence="3" id="KW-0722">Serine protease inhibitor</keyword>
<dbReference type="AlphaFoldDB" id="A0ABD3JMN5"/>
<keyword evidence="2" id="KW-0646">Protease inhibitor</keyword>
<dbReference type="GO" id="GO:0004867">
    <property type="term" value="F:serine-type endopeptidase inhibitor activity"/>
    <property type="evidence" value="ECO:0007669"/>
    <property type="project" value="UniProtKB-KW"/>
</dbReference>
<proteinExistence type="inferred from homology"/>
<evidence type="ECO:0000256" key="3">
    <source>
        <dbReference type="ARBA" id="ARBA00022900"/>
    </source>
</evidence>
<dbReference type="EMBL" id="JBJKBG010000008">
    <property type="protein sequence ID" value="KAL3729064.1"/>
    <property type="molecule type" value="Genomic_DNA"/>
</dbReference>
<protein>
    <recommendedName>
        <fullName evidence="7">Proteinase inhibitor</fullName>
    </recommendedName>
</protein>
<evidence type="ECO:0000313" key="6">
    <source>
        <dbReference type="Proteomes" id="UP001634007"/>
    </source>
</evidence>
<evidence type="ECO:0008006" key="7">
    <source>
        <dbReference type="Google" id="ProtNLM"/>
    </source>
</evidence>
<evidence type="ECO:0000313" key="5">
    <source>
        <dbReference type="EMBL" id="KAL3729064.1"/>
    </source>
</evidence>
<dbReference type="Pfam" id="PF00280">
    <property type="entry name" value="potato_inhibit"/>
    <property type="match status" value="1"/>
</dbReference>
<comment type="caution">
    <text evidence="5">The sequence shown here is derived from an EMBL/GenBank/DDBJ whole genome shotgun (WGS) entry which is preliminary data.</text>
</comment>
<dbReference type="Gene3D" id="3.30.10.10">
    <property type="entry name" value="Trypsin Inhibitor V, subunit A"/>
    <property type="match status" value="1"/>
</dbReference>
<keyword evidence="6" id="KW-1185">Reference proteome</keyword>
<dbReference type="EMBL" id="JBJKBG010000008">
    <property type="protein sequence ID" value="KAL3729059.1"/>
    <property type="molecule type" value="Genomic_DNA"/>
</dbReference>
<organism evidence="5 6">
    <name type="scientific">Eucalyptus globulus</name>
    <name type="common">Tasmanian blue gum</name>
    <dbReference type="NCBI Taxonomy" id="34317"/>
    <lineage>
        <taxon>Eukaryota</taxon>
        <taxon>Viridiplantae</taxon>
        <taxon>Streptophyta</taxon>
        <taxon>Embryophyta</taxon>
        <taxon>Tracheophyta</taxon>
        <taxon>Spermatophyta</taxon>
        <taxon>Magnoliopsida</taxon>
        <taxon>eudicotyledons</taxon>
        <taxon>Gunneridae</taxon>
        <taxon>Pentapetalae</taxon>
        <taxon>rosids</taxon>
        <taxon>malvids</taxon>
        <taxon>Myrtales</taxon>
        <taxon>Myrtaceae</taxon>
        <taxon>Myrtoideae</taxon>
        <taxon>Eucalypteae</taxon>
        <taxon>Eucalyptus</taxon>
    </lineage>
</organism>
<dbReference type="PANTHER" id="PTHR33091:SF94">
    <property type="entry name" value="PROTEASE INHIBITOR PROTEIN"/>
    <property type="match status" value="1"/>
</dbReference>
<reference evidence="5 6" key="1">
    <citation type="submission" date="2024-11" db="EMBL/GenBank/DDBJ databases">
        <title>Chromosome-level genome assembly of Eucalyptus globulus Labill. provides insights into its genome evolution.</title>
        <authorList>
            <person name="Li X."/>
        </authorList>
    </citation>
    <scope>NUCLEOTIDE SEQUENCE [LARGE SCALE GENOMIC DNA]</scope>
    <source>
        <strain evidence="5">CL2024</strain>
        <tissue evidence="5">Fresh tender leaves</tissue>
    </source>
</reference>